<dbReference type="PRINTS" id="PR00749">
    <property type="entry name" value="LYSOZYMEG"/>
</dbReference>
<dbReference type="GO" id="GO:0005576">
    <property type="term" value="C:extracellular region"/>
    <property type="evidence" value="ECO:0007669"/>
    <property type="project" value="UniProtKB-SubCell"/>
</dbReference>
<evidence type="ECO:0000256" key="6">
    <source>
        <dbReference type="ARBA" id="ARBA00023157"/>
    </source>
</evidence>
<dbReference type="PANTHER" id="PTHR31698">
    <property type="entry name" value="LYSOZYME G FAMILY MEMBER"/>
    <property type="match status" value="1"/>
</dbReference>
<evidence type="ECO:0000256" key="3">
    <source>
        <dbReference type="ARBA" id="ARBA00022525"/>
    </source>
</evidence>
<gene>
    <name evidence="10" type="ORF">J0S82_008421</name>
</gene>
<evidence type="ECO:0000256" key="7">
    <source>
        <dbReference type="ARBA" id="ARBA00023295"/>
    </source>
</evidence>
<keyword evidence="11" id="KW-1185">Reference proteome</keyword>
<feature type="region of interest" description="Disordered" evidence="9">
    <location>
        <begin position="12"/>
        <end position="63"/>
    </location>
</feature>
<comment type="similarity">
    <text evidence="2">Belongs to the glycosyl hydrolase 23 family.</text>
</comment>
<evidence type="ECO:0000256" key="5">
    <source>
        <dbReference type="ARBA" id="ARBA00022801"/>
    </source>
</evidence>
<dbReference type="Gene3D" id="1.10.530.10">
    <property type="match status" value="1"/>
</dbReference>
<keyword evidence="5" id="KW-0378">Hydrolase</keyword>
<evidence type="ECO:0000313" key="10">
    <source>
        <dbReference type="EMBL" id="KAG8504899.1"/>
    </source>
</evidence>
<evidence type="ECO:0000313" key="11">
    <source>
        <dbReference type="Proteomes" id="UP000700334"/>
    </source>
</evidence>
<dbReference type="PANTHER" id="PTHR31698:SF5">
    <property type="entry name" value="LYSOZYME G-LIKE PROTEIN 1"/>
    <property type="match status" value="1"/>
</dbReference>
<keyword evidence="7" id="KW-0326">Glycosidase</keyword>
<organism evidence="10 11">
    <name type="scientific">Galemys pyrenaicus</name>
    <name type="common">Iberian desman</name>
    <name type="synonym">Pyrenean desman</name>
    <dbReference type="NCBI Taxonomy" id="202257"/>
    <lineage>
        <taxon>Eukaryota</taxon>
        <taxon>Metazoa</taxon>
        <taxon>Chordata</taxon>
        <taxon>Craniata</taxon>
        <taxon>Vertebrata</taxon>
        <taxon>Euteleostomi</taxon>
        <taxon>Mammalia</taxon>
        <taxon>Eutheria</taxon>
        <taxon>Laurasiatheria</taxon>
        <taxon>Eulipotyphla</taxon>
        <taxon>Talpidae</taxon>
        <taxon>Galemys</taxon>
    </lineage>
</organism>
<keyword evidence="3" id="KW-0964">Secreted</keyword>
<feature type="non-terminal residue" evidence="10">
    <location>
        <position position="305"/>
    </location>
</feature>
<dbReference type="EMBL" id="JAGFMF010012281">
    <property type="protein sequence ID" value="KAG8504899.1"/>
    <property type="molecule type" value="Genomic_DNA"/>
</dbReference>
<evidence type="ECO:0000256" key="2">
    <source>
        <dbReference type="ARBA" id="ARBA00008902"/>
    </source>
</evidence>
<dbReference type="InterPro" id="IPR002152">
    <property type="entry name" value="Glyco_hydro_23"/>
</dbReference>
<accession>A0A8J5ZFN1</accession>
<dbReference type="InterPro" id="IPR023346">
    <property type="entry name" value="Lysozyme-like_dom_sf"/>
</dbReference>
<keyword evidence="4" id="KW-0732">Signal</keyword>
<evidence type="ECO:0000256" key="8">
    <source>
        <dbReference type="ARBA" id="ARBA00069672"/>
    </source>
</evidence>
<keyword evidence="6" id="KW-1015">Disulfide bond</keyword>
<dbReference type="GO" id="GO:0009253">
    <property type="term" value="P:peptidoglycan catabolic process"/>
    <property type="evidence" value="ECO:0007669"/>
    <property type="project" value="InterPro"/>
</dbReference>
<sequence>WACASGRTCVGHGLNGRRHEDTRTVRTNRQNCEDRPTEPTNSTDEQQQQSKKKQPRGQAKNLPHENEEIKTELFLLFIAHHPNVANIYFRRPCENATLRRDPQNKVISMSVLWLLLGLLALTDSSESSNWGCYGNIRTLSTPGASCGIGRSRGLNYCGVRASERLAEIDMPYLQRYQPVMRTVGQKYCIDPAVIAGVLSRESSGGNILVNVGNLGDGTRMVQDSDYYAPTFRINQSQVSQLTEALTVRIKEIQRRFPTWTPDQYLRGGLCAYNGGDGYVRSTQDLNCDFCNDVLARAKYLKRHGF</sequence>
<dbReference type="AlphaFoldDB" id="A0A8J5ZFN1"/>
<dbReference type="OrthoDB" id="10021790at2759"/>
<dbReference type="Proteomes" id="UP000700334">
    <property type="component" value="Unassembled WGS sequence"/>
</dbReference>
<evidence type="ECO:0000256" key="9">
    <source>
        <dbReference type="SAM" id="MobiDB-lite"/>
    </source>
</evidence>
<evidence type="ECO:0000256" key="4">
    <source>
        <dbReference type="ARBA" id="ARBA00022729"/>
    </source>
</evidence>
<evidence type="ECO:0000256" key="1">
    <source>
        <dbReference type="ARBA" id="ARBA00004613"/>
    </source>
</evidence>
<dbReference type="FunFam" id="1.10.530.10:FF:000022">
    <property type="entry name" value="Lysozyme g-like protein"/>
    <property type="match status" value="1"/>
</dbReference>
<comment type="caution">
    <text evidence="10">The sequence shown here is derived from an EMBL/GenBank/DDBJ whole genome shotgun (WGS) entry which is preliminary data.</text>
</comment>
<feature type="compositionally biased region" description="Polar residues" evidence="9">
    <location>
        <begin position="38"/>
        <end position="49"/>
    </location>
</feature>
<dbReference type="GO" id="GO:0050830">
    <property type="term" value="P:defense response to Gram-positive bacterium"/>
    <property type="evidence" value="ECO:0007669"/>
    <property type="project" value="TreeGrafter"/>
</dbReference>
<proteinExistence type="inferred from homology"/>
<reference evidence="10" key="1">
    <citation type="journal article" date="2021" name="Evol. Appl.">
        <title>The genome of the Pyrenean desman and the effects of bottlenecks and inbreeding on the genomic landscape of an endangered species.</title>
        <authorList>
            <person name="Escoda L."/>
            <person name="Castresana J."/>
        </authorList>
    </citation>
    <scope>NUCLEOTIDE SEQUENCE</scope>
    <source>
        <strain evidence="10">IBE-C5619</strain>
    </source>
</reference>
<protein>
    <recommendedName>
        <fullName evidence="8">Lysozyme g-like protein 1</fullName>
    </recommendedName>
</protein>
<name>A0A8J5ZFN1_GALPY</name>
<comment type="subcellular location">
    <subcellularLocation>
        <location evidence="1">Secreted</location>
    </subcellularLocation>
</comment>
<dbReference type="SUPFAM" id="SSF53955">
    <property type="entry name" value="Lysozyme-like"/>
    <property type="match status" value="1"/>
</dbReference>
<dbReference type="GO" id="GO:0003796">
    <property type="term" value="F:lysozyme activity"/>
    <property type="evidence" value="ECO:0007669"/>
    <property type="project" value="InterPro"/>
</dbReference>